<keyword evidence="3" id="KW-1185">Reference proteome</keyword>
<dbReference type="Proteomes" id="UP000199079">
    <property type="component" value="Unassembled WGS sequence"/>
</dbReference>
<dbReference type="RefSeq" id="WP_092730345.1">
    <property type="nucleotide sequence ID" value="NZ_FNPC01000001.1"/>
</dbReference>
<dbReference type="AlphaFoldDB" id="A0A1H3E220"/>
<feature type="region of interest" description="Disordered" evidence="1">
    <location>
        <begin position="83"/>
        <end position="124"/>
    </location>
</feature>
<evidence type="ECO:0000313" key="2">
    <source>
        <dbReference type="EMBL" id="SDX72660.1"/>
    </source>
</evidence>
<organism evidence="2 3">
    <name type="scientific">Halopenitus persicus</name>
    <dbReference type="NCBI Taxonomy" id="1048396"/>
    <lineage>
        <taxon>Archaea</taxon>
        <taxon>Methanobacteriati</taxon>
        <taxon>Methanobacteriota</taxon>
        <taxon>Stenosarchaea group</taxon>
        <taxon>Halobacteria</taxon>
        <taxon>Halobacteriales</taxon>
        <taxon>Haloferacaceae</taxon>
        <taxon>Halopenitus</taxon>
    </lineage>
</organism>
<feature type="compositionally biased region" description="Acidic residues" evidence="1">
    <location>
        <begin position="91"/>
        <end position="105"/>
    </location>
</feature>
<sequence>MPTPKDAFEATYPCEFYTAAELLEPDLMYTIPEIARLLQGVDPDEPLDQETETVLIDWAIPWVMQNAADLVIAEPLEDDGPGYYGLAETAIDGDDAESETEEDSTAEPATNAAATAEPAPDDER</sequence>
<dbReference type="InterPro" id="IPR043867">
    <property type="entry name" value="DUF5827"/>
</dbReference>
<protein>
    <submittedName>
        <fullName evidence="2">Uncharacterized protein</fullName>
    </submittedName>
</protein>
<reference evidence="3" key="1">
    <citation type="submission" date="2016-10" db="EMBL/GenBank/DDBJ databases">
        <authorList>
            <person name="Varghese N."/>
            <person name="Submissions S."/>
        </authorList>
    </citation>
    <scope>NUCLEOTIDE SEQUENCE [LARGE SCALE GENOMIC DNA]</scope>
    <source>
        <strain evidence="3">DC30,IBRC 10041,KCTC 4046</strain>
    </source>
</reference>
<evidence type="ECO:0000256" key="1">
    <source>
        <dbReference type="SAM" id="MobiDB-lite"/>
    </source>
</evidence>
<feature type="compositionally biased region" description="Low complexity" evidence="1">
    <location>
        <begin position="106"/>
        <end position="118"/>
    </location>
</feature>
<name>A0A1H3E220_9EURY</name>
<evidence type="ECO:0000313" key="3">
    <source>
        <dbReference type="Proteomes" id="UP000199079"/>
    </source>
</evidence>
<dbReference type="OrthoDB" id="284158at2157"/>
<gene>
    <name evidence="2" type="ORF">SAMN05216564_101251</name>
</gene>
<accession>A0A1H3E220</accession>
<dbReference type="Pfam" id="PF19145">
    <property type="entry name" value="DUF5827"/>
    <property type="match status" value="1"/>
</dbReference>
<dbReference type="EMBL" id="FNPC01000001">
    <property type="protein sequence ID" value="SDX72660.1"/>
    <property type="molecule type" value="Genomic_DNA"/>
</dbReference>
<proteinExistence type="predicted"/>